<reference evidence="5 6" key="2">
    <citation type="submission" date="2019-01" db="EMBL/GenBank/DDBJ databases">
        <title>Motilimonas pumilus sp. nov., isolated from the gut of sea cucumber (Apostichopus japonicus).</title>
        <authorList>
            <person name="Wang F.-Q."/>
            <person name="Ren L.-H."/>
            <person name="Lin Y.-W."/>
            <person name="Sun G.-H."/>
            <person name="Du Z.-J."/>
            <person name="Zhao J.-X."/>
            <person name="Liu X.-J."/>
            <person name="Liu L.-J."/>
        </authorList>
    </citation>
    <scope>NUCLEOTIDE SEQUENCE [LARGE SCALE GENOMIC DNA]</scope>
    <source>
        <strain evidence="5 6">PLHSC7-2</strain>
    </source>
</reference>
<dbReference type="SUPFAM" id="SSF46689">
    <property type="entry name" value="Homeodomain-like"/>
    <property type="match status" value="1"/>
</dbReference>
<dbReference type="InterPro" id="IPR050204">
    <property type="entry name" value="AraC_XylS_family_regulators"/>
</dbReference>
<dbReference type="AlphaFoldDB" id="A0A418YE23"/>
<name>A0A418YE23_9GAMM</name>
<feature type="domain" description="HTH araC/xylS-type" evidence="4">
    <location>
        <begin position="192"/>
        <end position="290"/>
    </location>
</feature>
<reference evidence="5 6" key="1">
    <citation type="submission" date="2018-09" db="EMBL/GenBank/DDBJ databases">
        <authorList>
            <person name="Wang F."/>
        </authorList>
    </citation>
    <scope>NUCLEOTIDE SEQUENCE [LARGE SCALE GENOMIC DNA]</scope>
    <source>
        <strain evidence="5 6">PLHSC7-2</strain>
    </source>
</reference>
<dbReference type="InterPro" id="IPR020449">
    <property type="entry name" value="Tscrpt_reg_AraC-type_HTH"/>
</dbReference>
<protein>
    <submittedName>
        <fullName evidence="5">AraC family transcriptional regulator</fullName>
    </submittedName>
</protein>
<dbReference type="Gene3D" id="1.10.10.60">
    <property type="entry name" value="Homeodomain-like"/>
    <property type="match status" value="1"/>
</dbReference>
<evidence type="ECO:0000256" key="3">
    <source>
        <dbReference type="ARBA" id="ARBA00023163"/>
    </source>
</evidence>
<sequence length="292" mass="32737">MEVATQMNNIERQSRTEEISQQTDLFDYSLWTLAAGESLNCTFTASFNLFLVINGEVNLTSPYGDDVIAAGTLVTLDGANFTATNLTPATDSVVLALSCNDKMLQRFKNRYADALINAQQKRLTETLPLPLRFEGCDLTRMAMTGFAQLLQNQTAESLMGLKLEELLLLQLTEQGGSELADQLLSACDPATARFREFVEANFLNDWSLELFAKEYAVSLTAFKSLFNQVYNQSPRAWINERRLRYADELLRTNSMRIIDIAVTAGFSSQSYFTQAYKARFGITPTKVRQAMS</sequence>
<evidence type="ECO:0000313" key="6">
    <source>
        <dbReference type="Proteomes" id="UP000283255"/>
    </source>
</evidence>
<dbReference type="Proteomes" id="UP000283255">
    <property type="component" value="Unassembled WGS sequence"/>
</dbReference>
<dbReference type="RefSeq" id="WP_119910972.1">
    <property type="nucleotide sequence ID" value="NZ_QZCH01000014.1"/>
</dbReference>
<dbReference type="InterPro" id="IPR054015">
    <property type="entry name" value="ExsA-like_N"/>
</dbReference>
<evidence type="ECO:0000256" key="2">
    <source>
        <dbReference type="ARBA" id="ARBA00023125"/>
    </source>
</evidence>
<keyword evidence="3" id="KW-0804">Transcription</keyword>
<dbReference type="GO" id="GO:0043565">
    <property type="term" value="F:sequence-specific DNA binding"/>
    <property type="evidence" value="ECO:0007669"/>
    <property type="project" value="InterPro"/>
</dbReference>
<dbReference type="EMBL" id="QZCH01000014">
    <property type="protein sequence ID" value="RJG42771.1"/>
    <property type="molecule type" value="Genomic_DNA"/>
</dbReference>
<dbReference type="InterPro" id="IPR018060">
    <property type="entry name" value="HTH_AraC"/>
</dbReference>
<dbReference type="Pfam" id="PF22200">
    <property type="entry name" value="ExsA_N"/>
    <property type="match status" value="1"/>
</dbReference>
<evidence type="ECO:0000259" key="4">
    <source>
        <dbReference type="PROSITE" id="PS01124"/>
    </source>
</evidence>
<organism evidence="5 6">
    <name type="scientific">Motilimonas pumila</name>
    <dbReference type="NCBI Taxonomy" id="2303987"/>
    <lineage>
        <taxon>Bacteria</taxon>
        <taxon>Pseudomonadati</taxon>
        <taxon>Pseudomonadota</taxon>
        <taxon>Gammaproteobacteria</taxon>
        <taxon>Alteromonadales</taxon>
        <taxon>Alteromonadales genera incertae sedis</taxon>
        <taxon>Motilimonas</taxon>
    </lineage>
</organism>
<dbReference type="GO" id="GO:0003700">
    <property type="term" value="F:DNA-binding transcription factor activity"/>
    <property type="evidence" value="ECO:0007669"/>
    <property type="project" value="InterPro"/>
</dbReference>
<keyword evidence="6" id="KW-1185">Reference proteome</keyword>
<dbReference type="SMART" id="SM00342">
    <property type="entry name" value="HTH_ARAC"/>
    <property type="match status" value="1"/>
</dbReference>
<dbReference type="PRINTS" id="PR00032">
    <property type="entry name" value="HTHARAC"/>
</dbReference>
<dbReference type="InterPro" id="IPR009057">
    <property type="entry name" value="Homeodomain-like_sf"/>
</dbReference>
<keyword evidence="1" id="KW-0805">Transcription regulation</keyword>
<dbReference type="Pfam" id="PF12833">
    <property type="entry name" value="HTH_18"/>
    <property type="match status" value="1"/>
</dbReference>
<comment type="caution">
    <text evidence="5">The sequence shown here is derived from an EMBL/GenBank/DDBJ whole genome shotgun (WGS) entry which is preliminary data.</text>
</comment>
<evidence type="ECO:0000256" key="1">
    <source>
        <dbReference type="ARBA" id="ARBA00023015"/>
    </source>
</evidence>
<accession>A0A418YE23</accession>
<dbReference type="OrthoDB" id="6397815at2"/>
<proteinExistence type="predicted"/>
<dbReference type="PANTHER" id="PTHR46796">
    <property type="entry name" value="HTH-TYPE TRANSCRIPTIONAL ACTIVATOR RHAS-RELATED"/>
    <property type="match status" value="1"/>
</dbReference>
<keyword evidence="2" id="KW-0238">DNA-binding</keyword>
<dbReference type="PANTHER" id="PTHR46796:SF7">
    <property type="entry name" value="ARAC FAMILY TRANSCRIPTIONAL REGULATOR"/>
    <property type="match status" value="1"/>
</dbReference>
<dbReference type="PROSITE" id="PS01124">
    <property type="entry name" value="HTH_ARAC_FAMILY_2"/>
    <property type="match status" value="1"/>
</dbReference>
<evidence type="ECO:0000313" key="5">
    <source>
        <dbReference type="EMBL" id="RJG42771.1"/>
    </source>
</evidence>
<gene>
    <name evidence="5" type="ORF">D1Z90_11825</name>
</gene>